<feature type="transmembrane region" description="Helical" evidence="1">
    <location>
        <begin position="162"/>
        <end position="185"/>
    </location>
</feature>
<keyword evidence="1" id="KW-0812">Transmembrane</keyword>
<feature type="transmembrane region" description="Helical" evidence="1">
    <location>
        <begin position="272"/>
        <end position="293"/>
    </location>
</feature>
<evidence type="ECO:0000256" key="1">
    <source>
        <dbReference type="SAM" id="Phobius"/>
    </source>
</evidence>
<dbReference type="AlphaFoldDB" id="R0KC11"/>
<reference evidence="2 3" key="1">
    <citation type="journal article" date="2012" name="PLoS Pathog.">
        <title>Diverse lifestyles and strategies of plant pathogenesis encoded in the genomes of eighteen Dothideomycetes fungi.</title>
        <authorList>
            <person name="Ohm R.A."/>
            <person name="Feau N."/>
            <person name="Henrissat B."/>
            <person name="Schoch C.L."/>
            <person name="Horwitz B.A."/>
            <person name="Barry K.W."/>
            <person name="Condon B.J."/>
            <person name="Copeland A.C."/>
            <person name="Dhillon B."/>
            <person name="Glaser F."/>
            <person name="Hesse C.N."/>
            <person name="Kosti I."/>
            <person name="LaButti K."/>
            <person name="Lindquist E.A."/>
            <person name="Lucas S."/>
            <person name="Salamov A.A."/>
            <person name="Bradshaw R.E."/>
            <person name="Ciuffetti L."/>
            <person name="Hamelin R.C."/>
            <person name="Kema G.H.J."/>
            <person name="Lawrence C."/>
            <person name="Scott J.A."/>
            <person name="Spatafora J.W."/>
            <person name="Turgeon B.G."/>
            <person name="de Wit P.J.G.M."/>
            <person name="Zhong S."/>
            <person name="Goodwin S.B."/>
            <person name="Grigoriev I.V."/>
        </authorList>
    </citation>
    <scope>NUCLEOTIDE SEQUENCE [LARGE SCALE GENOMIC DNA]</scope>
    <source>
        <strain evidence="3">28A</strain>
    </source>
</reference>
<accession>R0KC11</accession>
<dbReference type="OrthoDB" id="5402633at2759"/>
<reference evidence="2 3" key="2">
    <citation type="journal article" date="2013" name="PLoS Genet.">
        <title>Comparative genome structure, secondary metabolite, and effector coding capacity across Cochliobolus pathogens.</title>
        <authorList>
            <person name="Condon B.J."/>
            <person name="Leng Y."/>
            <person name="Wu D."/>
            <person name="Bushley K.E."/>
            <person name="Ohm R.A."/>
            <person name="Otillar R."/>
            <person name="Martin J."/>
            <person name="Schackwitz W."/>
            <person name="Grimwood J."/>
            <person name="MohdZainudin N."/>
            <person name="Xue C."/>
            <person name="Wang R."/>
            <person name="Manning V.A."/>
            <person name="Dhillon B."/>
            <person name="Tu Z.J."/>
            <person name="Steffenson B.J."/>
            <person name="Salamov A."/>
            <person name="Sun H."/>
            <person name="Lowry S."/>
            <person name="LaButti K."/>
            <person name="Han J."/>
            <person name="Copeland A."/>
            <person name="Lindquist E."/>
            <person name="Barry K."/>
            <person name="Schmutz J."/>
            <person name="Baker S.E."/>
            <person name="Ciuffetti L.M."/>
            <person name="Grigoriev I.V."/>
            <person name="Zhong S."/>
            <person name="Turgeon B.G."/>
        </authorList>
    </citation>
    <scope>NUCLEOTIDE SEQUENCE [LARGE SCALE GENOMIC DNA]</scope>
    <source>
        <strain evidence="3">28A</strain>
    </source>
</reference>
<feature type="transmembrane region" description="Helical" evidence="1">
    <location>
        <begin position="245"/>
        <end position="266"/>
    </location>
</feature>
<protein>
    <recommendedName>
        <fullName evidence="4">Pheromone alpha factor receptor</fullName>
    </recommendedName>
</protein>
<feature type="transmembrane region" description="Helical" evidence="1">
    <location>
        <begin position="205"/>
        <end position="225"/>
    </location>
</feature>
<feature type="transmembrane region" description="Helical" evidence="1">
    <location>
        <begin position="44"/>
        <end position="68"/>
    </location>
</feature>
<feature type="transmembrane region" description="Helical" evidence="1">
    <location>
        <begin position="80"/>
        <end position="101"/>
    </location>
</feature>
<dbReference type="PRINTS" id="PR00250">
    <property type="entry name" value="GPCRSTE2"/>
</dbReference>
<dbReference type="eggNOG" id="ENOG502QTV4">
    <property type="taxonomic scope" value="Eukaryota"/>
</dbReference>
<keyword evidence="1" id="KW-1133">Transmembrane helix</keyword>
<dbReference type="CDD" id="cd14939">
    <property type="entry name" value="7tmD_STE2"/>
    <property type="match status" value="1"/>
</dbReference>
<evidence type="ECO:0008006" key="4">
    <source>
        <dbReference type="Google" id="ProtNLM"/>
    </source>
</evidence>
<dbReference type="GO" id="GO:0004932">
    <property type="term" value="F:mating-type factor pheromone receptor activity"/>
    <property type="evidence" value="ECO:0007669"/>
    <property type="project" value="InterPro"/>
</dbReference>
<dbReference type="RefSeq" id="XP_008022309.1">
    <property type="nucleotide sequence ID" value="XM_008024118.1"/>
</dbReference>
<dbReference type="PANTHER" id="PTHR28009:SF1">
    <property type="entry name" value="PHEROMONE ALPHA FACTOR RECEPTOR"/>
    <property type="match status" value="1"/>
</dbReference>
<dbReference type="Proteomes" id="UP000016935">
    <property type="component" value="Unassembled WGS sequence"/>
</dbReference>
<sequence length="385" mass="42805">MQHVQVPPDFDPWSQDLNFTVPDGQGGWVVVNSNMQVLDQYRYYGFRLAISYGAGFGASLMLFLILVLMTKSERRKSSIFILNAACVFANAIRCLLFSTWVTGEFYNPYTILSQDWSRISSGDFATHITINIFGMLVNALIYVSLSLQVWTVCVTTPSLQRSIIMGVTTSMALVSFGYRFAAVYYNTKLTLAYKDTSSIEGLVSISYMLQAVSIWLFSGVFTYKLGYAIIQRRRLNMPQFGPMQVVFIMGCQTMLIPAIFASLQFAQILPEIVSHVLTVVCIFLPLSAIWAGIVNDQNLASRGPDAHQRLINNNFCDTTSGSTVVEGSAVHDKGRKMSIWSDAKSRDTAGIALTPIAPVRNNTSSNEILIEHDFEVSRQNAADHV</sequence>
<dbReference type="STRING" id="671987.R0KC11"/>
<name>R0KC11_EXST2</name>
<evidence type="ECO:0000313" key="2">
    <source>
        <dbReference type="EMBL" id="EOA90478.1"/>
    </source>
</evidence>
<dbReference type="PANTHER" id="PTHR28009">
    <property type="entry name" value="PHEROMONE ALPHA FACTOR RECEPTOR"/>
    <property type="match status" value="1"/>
</dbReference>
<dbReference type="HOGENOM" id="CLU_035056_1_1_1"/>
<dbReference type="Gene3D" id="1.10.287.920">
    <property type="entry name" value="Pheromone alpha factor receptor"/>
    <property type="match status" value="1"/>
</dbReference>
<proteinExistence type="predicted"/>
<evidence type="ECO:0000313" key="3">
    <source>
        <dbReference type="Proteomes" id="UP000016935"/>
    </source>
</evidence>
<dbReference type="GeneID" id="19394926"/>
<dbReference type="Pfam" id="PF02116">
    <property type="entry name" value="STE2"/>
    <property type="match status" value="1"/>
</dbReference>
<dbReference type="GO" id="GO:0038038">
    <property type="term" value="C:G protein-coupled receptor homodimeric complex"/>
    <property type="evidence" value="ECO:0007669"/>
    <property type="project" value="TreeGrafter"/>
</dbReference>
<feature type="transmembrane region" description="Helical" evidence="1">
    <location>
        <begin position="128"/>
        <end position="150"/>
    </location>
</feature>
<dbReference type="InterPro" id="IPR027458">
    <property type="entry name" value="STE2_TM1-TM2_sf"/>
</dbReference>
<dbReference type="InterPro" id="IPR000366">
    <property type="entry name" value="GPCR_STE2"/>
</dbReference>
<gene>
    <name evidence="2" type="ORF">SETTUDRAFT_102477</name>
</gene>
<keyword evidence="1" id="KW-0472">Membrane</keyword>
<dbReference type="GO" id="GO:0000750">
    <property type="term" value="P:pheromone-dependent signal transduction involved in conjugation with cellular fusion"/>
    <property type="evidence" value="ECO:0007669"/>
    <property type="project" value="TreeGrafter"/>
</dbReference>
<organism evidence="2 3">
    <name type="scientific">Exserohilum turcicum (strain 28A)</name>
    <name type="common">Northern leaf blight fungus</name>
    <name type="synonym">Setosphaeria turcica</name>
    <dbReference type="NCBI Taxonomy" id="671987"/>
    <lineage>
        <taxon>Eukaryota</taxon>
        <taxon>Fungi</taxon>
        <taxon>Dikarya</taxon>
        <taxon>Ascomycota</taxon>
        <taxon>Pezizomycotina</taxon>
        <taxon>Dothideomycetes</taxon>
        <taxon>Pleosporomycetidae</taxon>
        <taxon>Pleosporales</taxon>
        <taxon>Pleosporineae</taxon>
        <taxon>Pleosporaceae</taxon>
        <taxon>Exserohilum</taxon>
    </lineage>
</organism>
<dbReference type="EMBL" id="KB908493">
    <property type="protein sequence ID" value="EOA90478.1"/>
    <property type="molecule type" value="Genomic_DNA"/>
</dbReference>
<keyword evidence="3" id="KW-1185">Reference proteome</keyword>